<feature type="region of interest" description="Disordered" evidence="1">
    <location>
        <begin position="34"/>
        <end position="57"/>
    </location>
</feature>
<sequence length="313" mass="35809">MEVVPEEQVKPIEIIQSEQAPATSFVQALLQEQADETDEKKKKKKKKAKTGRQRELDRLTKETKDTFEAPDELNVVCKRIDSILSPHKKQLLAACQALDKYGLGSLSYEQFRLVFRDHLPQLSAEDFFILTKLFQTDGTAIDYPAILDGEGGSGILRHITQLTVPLPTEIILEKKSTKEPKRTSNGPLLLDQTKYVTIRLRLIAFDSYNAYPGHIELTVPDHISVYALSKMVIDKTDLATRIITIFREKTPSPETCLNPMRSLQSYDYTGTYVNGTHKQSFPIYTLYYDYPLGRHSDCPILKCDYYYMRKCTN</sequence>
<dbReference type="Proteomes" id="UP000663828">
    <property type="component" value="Unassembled WGS sequence"/>
</dbReference>
<dbReference type="EMBL" id="CAJNOR010006834">
    <property type="protein sequence ID" value="CAF1604475.1"/>
    <property type="molecule type" value="Genomic_DNA"/>
</dbReference>
<keyword evidence="3" id="KW-1185">Reference proteome</keyword>
<reference evidence="2" key="1">
    <citation type="submission" date="2021-02" db="EMBL/GenBank/DDBJ databases">
        <authorList>
            <person name="Nowell W R."/>
        </authorList>
    </citation>
    <scope>NUCLEOTIDE SEQUENCE</scope>
</reference>
<evidence type="ECO:0000256" key="1">
    <source>
        <dbReference type="SAM" id="MobiDB-lite"/>
    </source>
</evidence>
<comment type="caution">
    <text evidence="2">The sequence shown here is derived from an EMBL/GenBank/DDBJ whole genome shotgun (WGS) entry which is preliminary data.</text>
</comment>
<gene>
    <name evidence="2" type="ORF">XAT740_LOCUS48114</name>
</gene>
<dbReference type="SUPFAM" id="SSF47473">
    <property type="entry name" value="EF-hand"/>
    <property type="match status" value="1"/>
</dbReference>
<proteinExistence type="predicted"/>
<evidence type="ECO:0000313" key="2">
    <source>
        <dbReference type="EMBL" id="CAF1604475.1"/>
    </source>
</evidence>
<name>A0A816AYY7_ADIRI</name>
<dbReference type="AlphaFoldDB" id="A0A816AYY7"/>
<evidence type="ECO:0000313" key="3">
    <source>
        <dbReference type="Proteomes" id="UP000663828"/>
    </source>
</evidence>
<feature type="compositionally biased region" description="Basic residues" evidence="1">
    <location>
        <begin position="41"/>
        <end position="51"/>
    </location>
</feature>
<dbReference type="InterPro" id="IPR011992">
    <property type="entry name" value="EF-hand-dom_pair"/>
</dbReference>
<organism evidence="2 3">
    <name type="scientific">Adineta ricciae</name>
    <name type="common">Rotifer</name>
    <dbReference type="NCBI Taxonomy" id="249248"/>
    <lineage>
        <taxon>Eukaryota</taxon>
        <taxon>Metazoa</taxon>
        <taxon>Spiralia</taxon>
        <taxon>Gnathifera</taxon>
        <taxon>Rotifera</taxon>
        <taxon>Eurotatoria</taxon>
        <taxon>Bdelloidea</taxon>
        <taxon>Adinetida</taxon>
        <taxon>Adinetidae</taxon>
        <taxon>Adineta</taxon>
    </lineage>
</organism>
<protein>
    <submittedName>
        <fullName evidence="2">Uncharacterized protein</fullName>
    </submittedName>
</protein>
<accession>A0A816AYY7</accession>